<keyword evidence="3" id="KW-1185">Reference proteome</keyword>
<dbReference type="Proteomes" id="UP000053105">
    <property type="component" value="Unassembled WGS sequence"/>
</dbReference>
<protein>
    <submittedName>
        <fullName evidence="2">Uncharacterized protein</fullName>
    </submittedName>
</protein>
<evidence type="ECO:0000313" key="3">
    <source>
        <dbReference type="Proteomes" id="UP000053105"/>
    </source>
</evidence>
<dbReference type="AlphaFoldDB" id="A0A0N0U7B0"/>
<feature type="transmembrane region" description="Helical" evidence="1">
    <location>
        <begin position="132"/>
        <end position="152"/>
    </location>
</feature>
<dbReference type="EMBL" id="KQ435706">
    <property type="protein sequence ID" value="KOX80152.1"/>
    <property type="molecule type" value="Genomic_DNA"/>
</dbReference>
<accession>A0A0N0U7B0</accession>
<evidence type="ECO:0000256" key="1">
    <source>
        <dbReference type="SAM" id="Phobius"/>
    </source>
</evidence>
<sequence length="181" mass="21255">MSKDWRISLASRNKLFYNDIPYVPILMENIYTYVAFKDHEKNGVKTIQTMGQLVPKTETRAILVSLTPGNNTVFPISFKILNINDIYIKDSNQVYCPIWKKHIVFKIYGTLKIEESKNILEVSHLVPIQDIYGTWDAMTTLSIIACSFFFYYRTKGQNNMLRLQWDKMKKKTNLNSLQREL</sequence>
<reference evidence="2 3" key="1">
    <citation type="submission" date="2015-07" db="EMBL/GenBank/DDBJ databases">
        <title>The genome of Melipona quadrifasciata.</title>
        <authorList>
            <person name="Pan H."/>
            <person name="Kapheim K."/>
        </authorList>
    </citation>
    <scope>NUCLEOTIDE SEQUENCE [LARGE SCALE GENOMIC DNA]</scope>
    <source>
        <strain evidence="2">0111107301</strain>
        <tissue evidence="2">Whole body</tissue>
    </source>
</reference>
<dbReference type="OrthoDB" id="7563469at2759"/>
<evidence type="ECO:0000313" key="2">
    <source>
        <dbReference type="EMBL" id="KOX80152.1"/>
    </source>
</evidence>
<keyword evidence="1" id="KW-0812">Transmembrane</keyword>
<keyword evidence="1" id="KW-1133">Transmembrane helix</keyword>
<gene>
    <name evidence="2" type="ORF">WN51_08329</name>
</gene>
<keyword evidence="1" id="KW-0472">Membrane</keyword>
<proteinExistence type="predicted"/>
<name>A0A0N0U7B0_9HYME</name>
<organism evidence="2 3">
    <name type="scientific">Melipona quadrifasciata</name>
    <dbReference type="NCBI Taxonomy" id="166423"/>
    <lineage>
        <taxon>Eukaryota</taxon>
        <taxon>Metazoa</taxon>
        <taxon>Ecdysozoa</taxon>
        <taxon>Arthropoda</taxon>
        <taxon>Hexapoda</taxon>
        <taxon>Insecta</taxon>
        <taxon>Pterygota</taxon>
        <taxon>Neoptera</taxon>
        <taxon>Endopterygota</taxon>
        <taxon>Hymenoptera</taxon>
        <taxon>Apocrita</taxon>
        <taxon>Aculeata</taxon>
        <taxon>Apoidea</taxon>
        <taxon>Anthophila</taxon>
        <taxon>Apidae</taxon>
        <taxon>Melipona</taxon>
    </lineage>
</organism>